<dbReference type="PANTHER" id="PTHR40114">
    <property type="entry name" value="SLR0698 PROTEIN"/>
    <property type="match status" value="1"/>
</dbReference>
<dbReference type="CDD" id="cd07891">
    <property type="entry name" value="CYTH-like_CthTTM-like_1"/>
    <property type="match status" value="1"/>
</dbReference>
<evidence type="ECO:0000313" key="3">
    <source>
        <dbReference type="Proteomes" id="UP000183209"/>
    </source>
</evidence>
<protein>
    <submittedName>
        <fullName evidence="2">CYTH domain-containing protein</fullName>
    </submittedName>
</protein>
<sequence>MIEIERKFLVTSEDYKKEANVKKRIVQGFLNSHPNRTVRVRIKADKGFLTVKGKSSANGTMRFEWEREIPLSEAESLLRLCEEGVISKVRYEVVCGAHTFEVDEFHGENEGLIVAEVELKNEDESFERPGWLGEEVTGQIKYYNSQLSKKPFNKWNE</sequence>
<dbReference type="PANTHER" id="PTHR40114:SF1">
    <property type="entry name" value="SLR0698 PROTEIN"/>
    <property type="match status" value="1"/>
</dbReference>
<dbReference type="SUPFAM" id="SSF55154">
    <property type="entry name" value="CYTH-like phosphatases"/>
    <property type="match status" value="1"/>
</dbReference>
<reference evidence="2 3" key="1">
    <citation type="submission" date="2016-10" db="EMBL/GenBank/DDBJ databases">
        <authorList>
            <person name="de Groot N.N."/>
        </authorList>
    </citation>
    <scope>NUCLEOTIDE SEQUENCE [LARGE SCALE GENOMIC DNA]</scope>
    <source>
        <strain evidence="2 3">CGMCC 1.6114</strain>
    </source>
</reference>
<dbReference type="InterPro" id="IPR033469">
    <property type="entry name" value="CYTH-like_dom_sf"/>
</dbReference>
<dbReference type="Gene3D" id="2.40.320.10">
    <property type="entry name" value="Hypothetical Protein Pfu-838710-001"/>
    <property type="match status" value="1"/>
</dbReference>
<dbReference type="OrthoDB" id="9805588at2"/>
<proteinExistence type="predicted"/>
<dbReference type="PROSITE" id="PS51707">
    <property type="entry name" value="CYTH"/>
    <property type="match status" value="1"/>
</dbReference>
<evidence type="ECO:0000259" key="1">
    <source>
        <dbReference type="PROSITE" id="PS51707"/>
    </source>
</evidence>
<name>A0A1I6SED5_9FLAO</name>
<gene>
    <name evidence="2" type="ORF">SAMN04487906_1560</name>
</gene>
<organism evidence="2 3">
    <name type="scientific">Zhouia amylolytica</name>
    <dbReference type="NCBI Taxonomy" id="376730"/>
    <lineage>
        <taxon>Bacteria</taxon>
        <taxon>Pseudomonadati</taxon>
        <taxon>Bacteroidota</taxon>
        <taxon>Flavobacteriia</taxon>
        <taxon>Flavobacteriales</taxon>
        <taxon>Flavobacteriaceae</taxon>
        <taxon>Zhouia</taxon>
    </lineage>
</organism>
<dbReference type="Pfam" id="PF01928">
    <property type="entry name" value="CYTH"/>
    <property type="match status" value="1"/>
</dbReference>
<dbReference type="PIRSF" id="PIRSF016487">
    <property type="entry name" value="CYTH_UCP016487"/>
    <property type="match status" value="1"/>
</dbReference>
<dbReference type="AlphaFoldDB" id="A0A1I6SED5"/>
<dbReference type="Proteomes" id="UP000183209">
    <property type="component" value="Unassembled WGS sequence"/>
</dbReference>
<dbReference type="SMART" id="SM01118">
    <property type="entry name" value="CYTH"/>
    <property type="match status" value="1"/>
</dbReference>
<dbReference type="RefSeq" id="WP_074978042.1">
    <property type="nucleotide sequence ID" value="NZ_FPAG01000004.1"/>
</dbReference>
<evidence type="ECO:0000313" key="2">
    <source>
        <dbReference type="EMBL" id="SFS75307.1"/>
    </source>
</evidence>
<dbReference type="InterPro" id="IPR023577">
    <property type="entry name" value="CYTH_domain"/>
</dbReference>
<feature type="domain" description="CYTH" evidence="1">
    <location>
        <begin position="1"/>
        <end position="149"/>
    </location>
</feature>
<accession>A0A1I6SED5</accession>
<dbReference type="InterPro" id="IPR012042">
    <property type="entry name" value="NeuTTM/CthTTM-like"/>
</dbReference>
<dbReference type="EMBL" id="FPAG01000004">
    <property type="protein sequence ID" value="SFS75307.1"/>
    <property type="molecule type" value="Genomic_DNA"/>
</dbReference>